<dbReference type="FunFam" id="3.50.30.30:FF:000005">
    <property type="entry name" value="subtilisin-like protease SBT1.5"/>
    <property type="match status" value="1"/>
</dbReference>
<keyword evidence="3 8" id="KW-0732">Signal</keyword>
<dbReference type="Gene3D" id="3.40.50.200">
    <property type="entry name" value="Peptidase S8/S53 domain"/>
    <property type="match status" value="1"/>
</dbReference>
<evidence type="ECO:0000256" key="4">
    <source>
        <dbReference type="ARBA" id="ARBA00022801"/>
    </source>
</evidence>
<dbReference type="Pfam" id="PF00082">
    <property type="entry name" value="Peptidase_S8"/>
    <property type="match status" value="1"/>
</dbReference>
<gene>
    <name evidence="12" type="ORF">Scep_000565</name>
</gene>
<evidence type="ECO:0000256" key="1">
    <source>
        <dbReference type="ARBA" id="ARBA00011073"/>
    </source>
</evidence>
<dbReference type="Proteomes" id="UP001419268">
    <property type="component" value="Unassembled WGS sequence"/>
</dbReference>
<dbReference type="InterPro" id="IPR000209">
    <property type="entry name" value="Peptidase_S8/S53_dom"/>
</dbReference>
<evidence type="ECO:0000313" key="13">
    <source>
        <dbReference type="Proteomes" id="UP001419268"/>
    </source>
</evidence>
<keyword evidence="5 7" id="KW-0720">Serine protease</keyword>
<keyword evidence="4 7" id="KW-0378">Hydrolase</keyword>
<dbReference type="FunFam" id="3.30.70.80:FF:000002">
    <property type="entry name" value="Subtilisin-like protease SBT5.3"/>
    <property type="match status" value="1"/>
</dbReference>
<reference evidence="12 13" key="1">
    <citation type="submission" date="2024-01" db="EMBL/GenBank/DDBJ databases">
        <title>Genome assemblies of Stephania.</title>
        <authorList>
            <person name="Yang L."/>
        </authorList>
    </citation>
    <scope>NUCLEOTIDE SEQUENCE [LARGE SCALE GENOMIC DNA]</scope>
    <source>
        <strain evidence="12">JXDWG</strain>
        <tissue evidence="12">Leaf</tissue>
    </source>
</reference>
<evidence type="ECO:0000256" key="8">
    <source>
        <dbReference type="SAM" id="SignalP"/>
    </source>
</evidence>
<dbReference type="InterPro" id="IPR036852">
    <property type="entry name" value="Peptidase_S8/S53_dom_sf"/>
</dbReference>
<proteinExistence type="inferred from homology"/>
<protein>
    <recommendedName>
        <fullName evidence="14">Subtilisin-like protease SBT3.6</fullName>
    </recommendedName>
</protein>
<evidence type="ECO:0000256" key="5">
    <source>
        <dbReference type="ARBA" id="ARBA00022825"/>
    </source>
</evidence>
<dbReference type="InterPro" id="IPR045051">
    <property type="entry name" value="SBT"/>
</dbReference>
<evidence type="ECO:0000259" key="11">
    <source>
        <dbReference type="Pfam" id="PF17766"/>
    </source>
</evidence>
<feature type="domain" description="Inhibitor I9" evidence="10">
    <location>
        <begin position="24"/>
        <end position="104"/>
    </location>
</feature>
<dbReference type="AlphaFoldDB" id="A0AAP0LAH2"/>
<dbReference type="InterPro" id="IPR034197">
    <property type="entry name" value="Peptidases_S8_3"/>
</dbReference>
<dbReference type="Pfam" id="PF05922">
    <property type="entry name" value="Inhibitor_I9"/>
    <property type="match status" value="1"/>
</dbReference>
<feature type="domain" description="Subtilisin-like protease fibronectin type-III" evidence="11">
    <location>
        <begin position="666"/>
        <end position="761"/>
    </location>
</feature>
<evidence type="ECO:0000259" key="10">
    <source>
        <dbReference type="Pfam" id="PF05922"/>
    </source>
</evidence>
<dbReference type="GO" id="GO:0004252">
    <property type="term" value="F:serine-type endopeptidase activity"/>
    <property type="evidence" value="ECO:0007669"/>
    <property type="project" value="UniProtKB-UniRule"/>
</dbReference>
<dbReference type="PANTHER" id="PTHR10795">
    <property type="entry name" value="PROPROTEIN CONVERTASE SUBTILISIN/KEXIN"/>
    <property type="match status" value="1"/>
</dbReference>
<comment type="similarity">
    <text evidence="1 7">Belongs to the peptidase S8 family.</text>
</comment>
<sequence>MGSSKWAFVVLCWFGLLNVSATNVYIVYMGERSNLESPELIEETHIQILSNLFESKEAARSSILYSYKHGFSGFAAVLSQSQANMIAEFPEVIRVIKHRILNLHTTRSWDFLQLKSSIEDGILSRGQKGEGVIIGVLDTGIWPESESFKDHGMGEVPSRWRGVCQGGEKFNLSNCNRKIIGARWYIKGYEAESGKLNTSDVVEFLSPRDAVGHGTHTSSTAAGALVENASFVGLAQGLARGGAPAAHLAMYKVCWATGDCSSADLLAAFDDAIFDGVDVLSVSLGSSPPLDTYVEDALAIGSFHAVAKGITVVCSAGNSGPYPETVINTAPWLISVAASTIDRAFPTVVTLGNNKTIMGQALYTGRYVDKFYKVVYGEDIASSDSNEEKARSCDVGSLNTTLAKGKIVLCFLSRRQRSSIVAAHTVLAVGGVGLILMQFPTRDVPAFYDVPFVQVDYEAGTSVLAYIHSTRDAVVKFSHTKTTVGRLTSPDVAFFSSRGPSSLSPSILKPDIAAPGVSILASWSPAASNSPAIANAPHTPLYFNVESGTSMACPHISAIVVLLKSIHPTWSPAALKSALVTTASVKDKYGEKLVAEGAPYKQADPFDYGGGHVNPNNAANPGLIFDMGISDHVSFLCSMGYNDSSISLMTKRHNKCGNSSKLLQPNLNLPSISIPQLKNNLTVSRTVTNVGPVNSTFKARVKSPPGVAVKVKPSILSFNSEVKKLKFDVVFHSKLRRQGTYSFGSISWLDGIHVVRIPLIVRTVIDNYFSNS</sequence>
<dbReference type="PROSITE" id="PS51892">
    <property type="entry name" value="SUBTILASE"/>
    <property type="match status" value="1"/>
</dbReference>
<dbReference type="PROSITE" id="PS00138">
    <property type="entry name" value="SUBTILASE_SER"/>
    <property type="match status" value="1"/>
</dbReference>
<dbReference type="GO" id="GO:0006508">
    <property type="term" value="P:proteolysis"/>
    <property type="evidence" value="ECO:0007669"/>
    <property type="project" value="UniProtKB-KW"/>
</dbReference>
<dbReference type="InterPro" id="IPR010259">
    <property type="entry name" value="S8pro/Inhibitor_I9"/>
</dbReference>
<dbReference type="InterPro" id="IPR023828">
    <property type="entry name" value="Peptidase_S8_Ser-AS"/>
</dbReference>
<organism evidence="12 13">
    <name type="scientific">Stephania cephalantha</name>
    <dbReference type="NCBI Taxonomy" id="152367"/>
    <lineage>
        <taxon>Eukaryota</taxon>
        <taxon>Viridiplantae</taxon>
        <taxon>Streptophyta</taxon>
        <taxon>Embryophyta</taxon>
        <taxon>Tracheophyta</taxon>
        <taxon>Spermatophyta</taxon>
        <taxon>Magnoliopsida</taxon>
        <taxon>Ranunculales</taxon>
        <taxon>Menispermaceae</taxon>
        <taxon>Menispermoideae</taxon>
        <taxon>Cissampelideae</taxon>
        <taxon>Stephania</taxon>
    </lineage>
</organism>
<evidence type="ECO:0000256" key="6">
    <source>
        <dbReference type="PIRSR" id="PIRSR615500-1"/>
    </source>
</evidence>
<dbReference type="EMBL" id="JBBNAG010000001">
    <property type="protein sequence ID" value="KAK9165374.1"/>
    <property type="molecule type" value="Genomic_DNA"/>
</dbReference>
<dbReference type="InterPro" id="IPR037045">
    <property type="entry name" value="S8pro/Inhibitor_I9_sf"/>
</dbReference>
<dbReference type="PRINTS" id="PR00723">
    <property type="entry name" value="SUBTILISIN"/>
</dbReference>
<name>A0AAP0LAH2_9MAGN</name>
<evidence type="ECO:0000256" key="7">
    <source>
        <dbReference type="PROSITE-ProRule" id="PRU01240"/>
    </source>
</evidence>
<evidence type="ECO:0000313" key="12">
    <source>
        <dbReference type="EMBL" id="KAK9165374.1"/>
    </source>
</evidence>
<feature type="active site" description="Charge relay system" evidence="6 7">
    <location>
        <position position="138"/>
    </location>
</feature>
<evidence type="ECO:0008006" key="14">
    <source>
        <dbReference type="Google" id="ProtNLM"/>
    </source>
</evidence>
<dbReference type="InterPro" id="IPR041469">
    <property type="entry name" value="Subtilisin-like_FN3"/>
</dbReference>
<comment type="caution">
    <text evidence="12">The sequence shown here is derived from an EMBL/GenBank/DDBJ whole genome shotgun (WGS) entry which is preliminary data.</text>
</comment>
<dbReference type="Gene3D" id="2.60.40.2310">
    <property type="match status" value="1"/>
</dbReference>
<accession>A0AAP0LAH2</accession>
<dbReference type="FunFam" id="3.40.50.200:FF:000006">
    <property type="entry name" value="Subtilisin-like protease SBT1.5"/>
    <property type="match status" value="1"/>
</dbReference>
<feature type="chain" id="PRO_5042987471" description="Subtilisin-like protease SBT3.6" evidence="8">
    <location>
        <begin position="22"/>
        <end position="772"/>
    </location>
</feature>
<feature type="domain" description="Peptidase S8/S53" evidence="9">
    <location>
        <begin position="129"/>
        <end position="587"/>
    </location>
</feature>
<evidence type="ECO:0000256" key="2">
    <source>
        <dbReference type="ARBA" id="ARBA00022670"/>
    </source>
</evidence>
<dbReference type="CDD" id="cd02120">
    <property type="entry name" value="PA_subtilisin_like"/>
    <property type="match status" value="1"/>
</dbReference>
<feature type="signal peptide" evidence="8">
    <location>
        <begin position="1"/>
        <end position="21"/>
    </location>
</feature>
<dbReference type="Gene3D" id="3.30.70.80">
    <property type="entry name" value="Peptidase S8 propeptide/proteinase inhibitor I9"/>
    <property type="match status" value="1"/>
</dbReference>
<feature type="active site" description="Charge relay system" evidence="6 7">
    <location>
        <position position="213"/>
    </location>
</feature>
<dbReference type="Gene3D" id="3.50.30.30">
    <property type="match status" value="1"/>
</dbReference>
<keyword evidence="2 7" id="KW-0645">Protease</keyword>
<evidence type="ECO:0000259" key="9">
    <source>
        <dbReference type="Pfam" id="PF00082"/>
    </source>
</evidence>
<dbReference type="InterPro" id="IPR015500">
    <property type="entry name" value="Peptidase_S8_subtilisin-rel"/>
</dbReference>
<evidence type="ECO:0000256" key="3">
    <source>
        <dbReference type="ARBA" id="ARBA00022729"/>
    </source>
</evidence>
<dbReference type="Pfam" id="PF17766">
    <property type="entry name" value="fn3_6"/>
    <property type="match status" value="1"/>
</dbReference>
<keyword evidence="13" id="KW-1185">Reference proteome</keyword>
<feature type="active site" description="Charge relay system" evidence="6 7">
    <location>
        <position position="550"/>
    </location>
</feature>
<dbReference type="CDD" id="cd04852">
    <property type="entry name" value="Peptidases_S8_3"/>
    <property type="match status" value="1"/>
</dbReference>
<dbReference type="SUPFAM" id="SSF52743">
    <property type="entry name" value="Subtilisin-like"/>
    <property type="match status" value="1"/>
</dbReference>
<dbReference type="FunFam" id="2.60.40.2310:FF:000001">
    <property type="entry name" value="Subtilisin-like protease SBT1.5"/>
    <property type="match status" value="1"/>
</dbReference>